<dbReference type="InterPro" id="IPR036890">
    <property type="entry name" value="HATPase_C_sf"/>
</dbReference>
<dbReference type="CDD" id="cd06225">
    <property type="entry name" value="HAMP"/>
    <property type="match status" value="1"/>
</dbReference>
<dbReference type="SMART" id="SM00304">
    <property type="entry name" value="HAMP"/>
    <property type="match status" value="1"/>
</dbReference>
<evidence type="ECO:0000256" key="5">
    <source>
        <dbReference type="ARBA" id="ARBA00022679"/>
    </source>
</evidence>
<dbReference type="Proteomes" id="UP000887222">
    <property type="component" value="Unassembled WGS sequence"/>
</dbReference>
<dbReference type="PROSITE" id="PS50885">
    <property type="entry name" value="HAMP"/>
    <property type="match status" value="1"/>
</dbReference>
<evidence type="ECO:0000256" key="3">
    <source>
        <dbReference type="ARBA" id="ARBA00012438"/>
    </source>
</evidence>
<dbReference type="Gene3D" id="3.30.565.10">
    <property type="entry name" value="Histidine kinase-like ATPase, C-terminal domain"/>
    <property type="match status" value="1"/>
</dbReference>
<dbReference type="Gene3D" id="1.10.287.130">
    <property type="match status" value="1"/>
</dbReference>
<evidence type="ECO:0000256" key="2">
    <source>
        <dbReference type="ARBA" id="ARBA00004370"/>
    </source>
</evidence>
<proteinExistence type="predicted"/>
<comment type="subcellular location">
    <subcellularLocation>
        <location evidence="2">Membrane</location>
    </subcellularLocation>
</comment>
<evidence type="ECO:0000256" key="7">
    <source>
        <dbReference type="ARBA" id="ARBA00022777"/>
    </source>
</evidence>
<keyword evidence="10" id="KW-0472">Membrane</keyword>
<evidence type="ECO:0000256" key="6">
    <source>
        <dbReference type="ARBA" id="ARBA00022741"/>
    </source>
</evidence>
<evidence type="ECO:0000256" key="8">
    <source>
        <dbReference type="ARBA" id="ARBA00022840"/>
    </source>
</evidence>
<evidence type="ECO:0000313" key="14">
    <source>
        <dbReference type="Proteomes" id="UP000887222"/>
    </source>
</evidence>
<comment type="caution">
    <text evidence="13">The sequence shown here is derived from an EMBL/GenBank/DDBJ whole genome shotgun (WGS) entry which is preliminary data.</text>
</comment>
<evidence type="ECO:0000259" key="12">
    <source>
        <dbReference type="PROSITE" id="PS50885"/>
    </source>
</evidence>
<evidence type="ECO:0000256" key="9">
    <source>
        <dbReference type="ARBA" id="ARBA00023012"/>
    </source>
</evidence>
<dbReference type="PROSITE" id="PS50109">
    <property type="entry name" value="HIS_KIN"/>
    <property type="match status" value="1"/>
</dbReference>
<sequence>MLWGMSYLLSDELLRMTLTSKLLGAFSGPVQTGAGEAPADAAAGNVFSVRSKGLIVFSLLIAYALMIAVFVFHQKNRLLTEFDHIAHSVEADTLYQRVDNAATHVVMSVFANIDSDDREAAMRRIGLHYEMLRMNFEQLRAREPQLRLSLQGPEAALRAANADPTRAALRALAEELVALKDEFAGLAQESQRKRQFTIEHYRGRADSVAMTTLLLGVVGVALLYAVGALFFRRLTSDLVVLQKRGLEIVNGYRGPPIPIRRHDEVGQLMAAVNYMATALDKREKELILERQKYFHQEKMAAIGALAAGVAHEIGNPIAAISGIAQDMVERRTHGLSCSRSQCGDCRPDMILEQASRLASITREISEFASPRQAEPQLLDLNAQLRSTTSLVRYDKRLQRVDLRLELDPALPAIHGVPDQVTQVIMNLLLNAMDALEEVTDRQPVIVVSTGIEGDSVRMCVEDNGSGMPAEVAERAFEAFYTTKPAGKGTGLGLSLCYSIMKNHGGGIEIQSTPGRGTRVQVNFPCNNEQS</sequence>
<name>A0ABQ4Q712_9BURK</name>
<dbReference type="CDD" id="cd00082">
    <property type="entry name" value="HisKA"/>
    <property type="match status" value="1"/>
</dbReference>
<evidence type="ECO:0000259" key="11">
    <source>
        <dbReference type="PROSITE" id="PS50109"/>
    </source>
</evidence>
<feature type="domain" description="HAMP" evidence="12">
    <location>
        <begin position="232"/>
        <end position="284"/>
    </location>
</feature>
<gene>
    <name evidence="13" type="ORF">NCCP691_27310</name>
</gene>
<reference evidence="13 14" key="1">
    <citation type="journal article" date="2022" name="Int. J. Syst. Evol. Microbiol.">
        <title>Noviherbaspirillum aridicola sp. nov., isolated from an arid soil in Pakistan.</title>
        <authorList>
            <person name="Khan I.U."/>
            <person name="Saqib M."/>
            <person name="Amin A."/>
            <person name="Hussain F."/>
            <person name="Li L."/>
            <person name="Liu Y.H."/>
            <person name="Fang B.Z."/>
            <person name="Ahmed I."/>
            <person name="Li W.J."/>
        </authorList>
    </citation>
    <scope>NUCLEOTIDE SEQUENCE [LARGE SCALE GENOMIC DNA]</scope>
    <source>
        <strain evidence="13 14">NCCP-691</strain>
    </source>
</reference>
<keyword evidence="10" id="KW-1133">Transmembrane helix</keyword>
<feature type="transmembrane region" description="Helical" evidence="10">
    <location>
        <begin position="208"/>
        <end position="231"/>
    </location>
</feature>
<dbReference type="Pfam" id="PF02518">
    <property type="entry name" value="HATPase_c"/>
    <property type="match status" value="1"/>
</dbReference>
<dbReference type="InterPro" id="IPR003594">
    <property type="entry name" value="HATPase_dom"/>
</dbReference>
<dbReference type="Gene3D" id="6.10.340.10">
    <property type="match status" value="1"/>
</dbReference>
<protein>
    <recommendedName>
        <fullName evidence="3">histidine kinase</fullName>
        <ecNumber evidence="3">2.7.13.3</ecNumber>
    </recommendedName>
</protein>
<dbReference type="SMART" id="SM00387">
    <property type="entry name" value="HATPase_c"/>
    <property type="match status" value="1"/>
</dbReference>
<keyword evidence="7" id="KW-0418">Kinase</keyword>
<dbReference type="PANTHER" id="PTHR43065">
    <property type="entry name" value="SENSOR HISTIDINE KINASE"/>
    <property type="match status" value="1"/>
</dbReference>
<comment type="catalytic activity">
    <reaction evidence="1">
        <text>ATP + protein L-histidine = ADP + protein N-phospho-L-histidine.</text>
        <dbReference type="EC" id="2.7.13.3"/>
    </reaction>
</comment>
<keyword evidence="10" id="KW-0812">Transmembrane</keyword>
<accession>A0ABQ4Q712</accession>
<dbReference type="PANTHER" id="PTHR43065:SF10">
    <property type="entry name" value="PEROXIDE STRESS-ACTIVATED HISTIDINE KINASE MAK3"/>
    <property type="match status" value="1"/>
</dbReference>
<keyword evidence="9" id="KW-0902">Two-component regulatory system</keyword>
<feature type="domain" description="Histidine kinase" evidence="11">
    <location>
        <begin position="308"/>
        <end position="527"/>
    </location>
</feature>
<dbReference type="EMBL" id="BPMK01000011">
    <property type="protein sequence ID" value="GIZ52717.1"/>
    <property type="molecule type" value="Genomic_DNA"/>
</dbReference>
<dbReference type="SUPFAM" id="SSF47384">
    <property type="entry name" value="Homodimeric domain of signal transducing histidine kinase"/>
    <property type="match status" value="1"/>
</dbReference>
<evidence type="ECO:0000256" key="4">
    <source>
        <dbReference type="ARBA" id="ARBA00022553"/>
    </source>
</evidence>
<dbReference type="InterPro" id="IPR005467">
    <property type="entry name" value="His_kinase_dom"/>
</dbReference>
<keyword evidence="8" id="KW-0067">ATP-binding</keyword>
<dbReference type="InterPro" id="IPR036097">
    <property type="entry name" value="HisK_dim/P_sf"/>
</dbReference>
<dbReference type="InterPro" id="IPR004358">
    <property type="entry name" value="Sig_transdc_His_kin-like_C"/>
</dbReference>
<evidence type="ECO:0000256" key="10">
    <source>
        <dbReference type="SAM" id="Phobius"/>
    </source>
</evidence>
<keyword evidence="14" id="KW-1185">Reference proteome</keyword>
<organism evidence="13 14">
    <name type="scientific">Noviherbaspirillum aridicola</name>
    <dbReference type="NCBI Taxonomy" id="2849687"/>
    <lineage>
        <taxon>Bacteria</taxon>
        <taxon>Pseudomonadati</taxon>
        <taxon>Pseudomonadota</taxon>
        <taxon>Betaproteobacteria</taxon>
        <taxon>Burkholderiales</taxon>
        <taxon>Oxalobacteraceae</taxon>
        <taxon>Noviherbaspirillum</taxon>
    </lineage>
</organism>
<dbReference type="SUPFAM" id="SSF55874">
    <property type="entry name" value="ATPase domain of HSP90 chaperone/DNA topoisomerase II/histidine kinase"/>
    <property type="match status" value="1"/>
</dbReference>
<dbReference type="EC" id="2.7.13.3" evidence="3"/>
<evidence type="ECO:0000256" key="1">
    <source>
        <dbReference type="ARBA" id="ARBA00000085"/>
    </source>
</evidence>
<keyword evidence="5" id="KW-0808">Transferase</keyword>
<keyword evidence="6" id="KW-0547">Nucleotide-binding</keyword>
<keyword evidence="4" id="KW-0597">Phosphoprotein</keyword>
<dbReference type="SMART" id="SM00388">
    <property type="entry name" value="HisKA"/>
    <property type="match status" value="1"/>
</dbReference>
<feature type="transmembrane region" description="Helical" evidence="10">
    <location>
        <begin position="54"/>
        <end position="72"/>
    </location>
</feature>
<evidence type="ECO:0000313" key="13">
    <source>
        <dbReference type="EMBL" id="GIZ52717.1"/>
    </source>
</evidence>
<dbReference type="InterPro" id="IPR003661">
    <property type="entry name" value="HisK_dim/P_dom"/>
</dbReference>
<dbReference type="PRINTS" id="PR00344">
    <property type="entry name" value="BCTRLSENSOR"/>
</dbReference>
<dbReference type="InterPro" id="IPR003660">
    <property type="entry name" value="HAMP_dom"/>
</dbReference>